<sequence>MASAGSASLALKAAAVAAVLTMLLVPSSGRCPSLGPAPPPPAQAPPPLAPTPPPPAQAPPPLAPTPPAPPPAPAPWNPPCSQSRRQQCYSDTYPACYSACTTSNPCTECELLGALCSNCRIAEKDKCTADCAGGGCDCDAAAAAASACRTDCGLNYGRCNSCTTAATDKCNANCTSGGSCDCHGAAKSACRNDCAAETCYSCARAQLKNCDTVCSAECNKCFAP</sequence>
<dbReference type="Gramene" id="TraesJUL7D03G04329600.1">
    <property type="protein sequence ID" value="TraesJUL7D03G04329600.1.CDS1"/>
    <property type="gene ID" value="TraesJUL7D03G04329600"/>
</dbReference>
<dbReference type="Gramene" id="TraesCLE_scaffold_021519_01G000600.1">
    <property type="protein sequence ID" value="TraesCLE_scaffold_021519_01G000600.1"/>
    <property type="gene ID" value="TraesCLE_scaffold_021519_01G000600"/>
</dbReference>
<dbReference type="Gramene" id="TraesROB_scaffold_034080_01G000300.1">
    <property type="protein sequence ID" value="TraesROB_scaffold_034080_01G000300.1"/>
    <property type="gene ID" value="TraesROB_scaffold_034080_01G000300"/>
</dbReference>
<dbReference type="Gramene" id="TraesLAC7D03G04232880.1">
    <property type="protein sequence ID" value="TraesLAC7D03G04232880.1.CDS1"/>
    <property type="gene ID" value="TraesLAC7D03G04232880"/>
</dbReference>
<reference evidence="3" key="2">
    <citation type="submission" date="2018-10" db="UniProtKB">
        <authorList>
            <consortium name="EnsemblPlants"/>
        </authorList>
    </citation>
    <scope>IDENTIFICATION</scope>
</reference>
<dbReference type="EnsemblPlants" id="TraesCS7D02G049500.1">
    <property type="protein sequence ID" value="TraesCS7D02G049500.1.cds1"/>
    <property type="gene ID" value="TraesCS7D02G049500"/>
</dbReference>
<dbReference type="Gramene" id="TraesWEE_scaffold_027191_01G000600.1">
    <property type="protein sequence ID" value="TraesWEE_scaffold_027191_01G000600.1"/>
    <property type="gene ID" value="TraesWEE_scaffold_027191_01G000600"/>
</dbReference>
<dbReference type="AlphaFoldDB" id="A0A3B6THN1"/>
<dbReference type="Gramene" id="TraesMAC7D03G04278260.1">
    <property type="protein sequence ID" value="TraesMAC7D03G04278260.1.CDS1"/>
    <property type="gene ID" value="TraesMAC7D03G04278260"/>
</dbReference>
<reference evidence="3" key="1">
    <citation type="submission" date="2018-08" db="EMBL/GenBank/DDBJ databases">
        <authorList>
            <person name="Rossello M."/>
        </authorList>
    </citation>
    <scope>NUCLEOTIDE SEQUENCE [LARGE SCALE GENOMIC DNA]</scope>
    <source>
        <strain evidence="3">cv. Chinese Spring</strain>
    </source>
</reference>
<evidence type="ECO:0000313" key="4">
    <source>
        <dbReference type="Proteomes" id="UP000019116"/>
    </source>
</evidence>
<feature type="region of interest" description="Disordered" evidence="1">
    <location>
        <begin position="32"/>
        <end position="78"/>
    </location>
</feature>
<feature type="compositionally biased region" description="Pro residues" evidence="1">
    <location>
        <begin position="35"/>
        <end position="78"/>
    </location>
</feature>
<name>A0A3B6THN1_WHEAT</name>
<keyword evidence="4" id="KW-1185">Reference proteome</keyword>
<dbReference type="Proteomes" id="UP000019116">
    <property type="component" value="Chromosome 7D"/>
</dbReference>
<feature type="chain" id="PRO_5043181048" evidence="2">
    <location>
        <begin position="30"/>
        <end position="224"/>
    </location>
</feature>
<protein>
    <submittedName>
        <fullName evidence="3">Uncharacterized protein</fullName>
    </submittedName>
</protein>
<keyword evidence="2" id="KW-0732">Signal</keyword>
<dbReference type="Gramene" id="TraesCAD_scaffold_030750_01G000300.1">
    <property type="protein sequence ID" value="TraesCAD_scaffold_030750_01G000300.1"/>
    <property type="gene ID" value="TraesCAD_scaffold_030750_01G000300"/>
</dbReference>
<evidence type="ECO:0000313" key="3">
    <source>
        <dbReference type="EnsemblPlants" id="TraesCS7D02G049500.1.cds1"/>
    </source>
</evidence>
<dbReference type="Gramene" id="TraesLDM7D03G04292190.1">
    <property type="protein sequence ID" value="TraesLDM7D03G04292190.1.CDS1"/>
    <property type="gene ID" value="TraesLDM7D03G04292190"/>
</dbReference>
<accession>A0A3B6THN1</accession>
<dbReference type="OrthoDB" id="10375951at2759"/>
<organism evidence="3">
    <name type="scientific">Triticum aestivum</name>
    <name type="common">Wheat</name>
    <dbReference type="NCBI Taxonomy" id="4565"/>
    <lineage>
        <taxon>Eukaryota</taxon>
        <taxon>Viridiplantae</taxon>
        <taxon>Streptophyta</taxon>
        <taxon>Embryophyta</taxon>
        <taxon>Tracheophyta</taxon>
        <taxon>Spermatophyta</taxon>
        <taxon>Magnoliopsida</taxon>
        <taxon>Liliopsida</taxon>
        <taxon>Poales</taxon>
        <taxon>Poaceae</taxon>
        <taxon>BOP clade</taxon>
        <taxon>Pooideae</taxon>
        <taxon>Triticodae</taxon>
        <taxon>Triticeae</taxon>
        <taxon>Triticinae</taxon>
        <taxon>Triticum</taxon>
    </lineage>
</organism>
<dbReference type="OMA" id="SYNDRYM"/>
<evidence type="ECO:0000256" key="2">
    <source>
        <dbReference type="SAM" id="SignalP"/>
    </source>
</evidence>
<dbReference type="Gramene" id="TraesCS7D02G049500.1">
    <property type="protein sequence ID" value="TraesCS7D02G049500.1.cds1"/>
    <property type="gene ID" value="TraesCS7D02G049500"/>
</dbReference>
<proteinExistence type="predicted"/>
<feature type="signal peptide" evidence="2">
    <location>
        <begin position="1"/>
        <end position="29"/>
    </location>
</feature>
<dbReference type="Gramene" id="TraesCS7D03G0110300.1">
    <property type="protein sequence ID" value="TraesCS7D03G0110300.1.CDS1"/>
    <property type="gene ID" value="TraesCS7D03G0110300"/>
</dbReference>
<evidence type="ECO:0000256" key="1">
    <source>
        <dbReference type="SAM" id="MobiDB-lite"/>
    </source>
</evidence>